<dbReference type="EMBL" id="KY124271">
    <property type="protein sequence ID" value="AQX45391.1"/>
    <property type="molecule type" value="Genomic_DNA"/>
</dbReference>
<comment type="pathway">
    <text evidence="1">Cofactor biosynthesis; adenosylcobalamin biosynthesis.</text>
</comment>
<dbReference type="Pfam" id="PF02571">
    <property type="entry name" value="CbiJ"/>
    <property type="match status" value="1"/>
</dbReference>
<dbReference type="InterPro" id="IPR003723">
    <property type="entry name" value="Precorrin-6x_reduct"/>
</dbReference>
<sequence>MKGRIWLLSRTSEGPLLAERLLEQGWSLDISVASLTAAKSYPLSSRIEIRIELSQGMKSISLTPSILKARLKEKTFNWIIDATHPFRLNEVDNLSQLCRSLHQPLLRLERPIKTPKNIDLIDSLNSLQDLMKNNENILLIAGLQDLAYIYDNCNTPCFALISPDPYSLQLALSMGFPPGHLACLLPQYRRNTNTHYLEYALCKHWGVTLLILCQSGCPIEQLWCYVGQQIGVRRVFLQNIAHFNERCGFSAKELLEILNKC</sequence>
<accession>A0A1S6YJ95</accession>
<evidence type="ECO:0000256" key="2">
    <source>
        <dbReference type="ARBA" id="ARBA00022573"/>
    </source>
</evidence>
<dbReference type="UniPathway" id="UPA00148"/>
<dbReference type="PROSITE" id="PS51014">
    <property type="entry name" value="COBK_CBIJ"/>
    <property type="match status" value="1"/>
</dbReference>
<evidence type="ECO:0000313" key="4">
    <source>
        <dbReference type="EMBL" id="AQX45391.1"/>
    </source>
</evidence>
<keyword evidence="3" id="KW-0560">Oxidoreductase</keyword>
<dbReference type="AlphaFoldDB" id="A0A1S6YJ95"/>
<evidence type="ECO:0000313" key="5">
    <source>
        <dbReference type="EMBL" id="BBL86611.1"/>
    </source>
</evidence>
<organism evidence="4">
    <name type="scientific">Paulinella micropora</name>
    <dbReference type="NCBI Taxonomy" id="1928728"/>
    <lineage>
        <taxon>Eukaryota</taxon>
        <taxon>Sar</taxon>
        <taxon>Rhizaria</taxon>
        <taxon>Cercozoa</taxon>
        <taxon>Imbricatea</taxon>
        <taxon>Silicofilosea</taxon>
        <taxon>Euglyphida</taxon>
        <taxon>Paulinellidae</taxon>
        <taxon>Paulinella</taxon>
    </lineage>
</organism>
<dbReference type="EMBL" id="LC490351">
    <property type="protein sequence ID" value="BBL86611.1"/>
    <property type="molecule type" value="Genomic_DNA"/>
</dbReference>
<dbReference type="PANTHER" id="PTHR36925:SF1">
    <property type="entry name" value="COBALT-PRECORRIN-6A REDUCTASE"/>
    <property type="match status" value="1"/>
</dbReference>
<keyword evidence="2" id="KW-0169">Cobalamin biosynthesis</keyword>
<dbReference type="PANTHER" id="PTHR36925">
    <property type="entry name" value="COBALT-PRECORRIN-6A REDUCTASE"/>
    <property type="match status" value="1"/>
</dbReference>
<keyword evidence="6" id="KW-1185">Reference proteome</keyword>
<evidence type="ECO:0000256" key="3">
    <source>
        <dbReference type="ARBA" id="ARBA00023002"/>
    </source>
</evidence>
<dbReference type="GO" id="GO:0016994">
    <property type="term" value="F:precorrin-6A reductase activity"/>
    <property type="evidence" value="ECO:0007669"/>
    <property type="project" value="InterPro"/>
</dbReference>
<evidence type="ECO:0000256" key="1">
    <source>
        <dbReference type="ARBA" id="ARBA00004953"/>
    </source>
</evidence>
<geneLocation type="plastid" evidence="4"/>
<name>A0A1S6YJ95_9EUKA</name>
<proteinExistence type="predicted"/>
<evidence type="ECO:0000313" key="6">
    <source>
        <dbReference type="Proteomes" id="UP000503178"/>
    </source>
</evidence>
<reference evidence="4" key="1">
    <citation type="journal article" date="2017" name="Protist">
        <title>Diversity of the Photosynthetic Paulinella Species, with the Description of Paulinella micropora sp. nov. and the Chromatophore Genome Sequence for strain KR01.</title>
        <authorList>
            <person name="Lhee D."/>
            <person name="Yang E.C."/>
            <person name="Kim J.I."/>
            <person name="Nakayama T."/>
            <person name="Zuccarello G."/>
            <person name="Andersen R.A."/>
            <person name="Yoon H.S."/>
        </authorList>
    </citation>
    <scope>NUCLEOTIDE SEQUENCE</scope>
    <source>
        <strain evidence="4">FK01</strain>
    </source>
</reference>
<dbReference type="Proteomes" id="UP000503178">
    <property type="component" value="Chromatophore Pltd"/>
</dbReference>
<gene>
    <name evidence="5" type="primary">MYN1_Chr_787</name>
    <name evidence="4" type="ORF">PFK_864</name>
    <name evidence="5" type="ORF">PMYN1_Chma806</name>
</gene>
<protein>
    <submittedName>
        <fullName evidence="4 5">Precorrin-6x reductase</fullName>
    </submittedName>
</protein>
<keyword evidence="4" id="KW-0934">Plastid</keyword>
<reference evidence="5 6" key="2">
    <citation type="submission" date="2019-06" db="EMBL/GenBank/DDBJ databases">
        <title>A hidden player of endosymbiotic evolution: DNA virus triggered massive gene transfer.</title>
        <authorList>
            <person name="Matsuo M."/>
            <person name="Katahata A."/>
            <person name="Tachikawa M."/>
            <person name="Minakuchi Y."/>
            <person name="Noguchi H."/>
            <person name="Toyoda A."/>
            <person name="Fujiyama A."/>
            <person name="Suzuki Y."/>
            <person name="Satoh S."/>
            <person name="Nakayama T."/>
            <person name="Kamikawa R."/>
            <person name="Nomura M."/>
            <person name="Inagaki Y."/>
            <person name="Ishida K."/>
            <person name="Obokata J."/>
        </authorList>
    </citation>
    <scope>NUCLEOTIDE SEQUENCE [LARGE SCALE GENOMIC DNA]</scope>
    <source>
        <strain evidence="5 6">MYN1</strain>
    </source>
</reference>